<dbReference type="AlphaFoldDB" id="A0A7T5VBB4"/>
<dbReference type="InterPro" id="IPR050218">
    <property type="entry name" value="LptD"/>
</dbReference>
<evidence type="ECO:0000313" key="4">
    <source>
        <dbReference type="Proteomes" id="UP000596092"/>
    </source>
</evidence>
<dbReference type="GO" id="GO:0015920">
    <property type="term" value="P:lipopolysaccharide transport"/>
    <property type="evidence" value="ECO:0007669"/>
    <property type="project" value="InterPro"/>
</dbReference>
<keyword evidence="1" id="KW-0732">Signal</keyword>
<dbReference type="InterPro" id="IPR007543">
    <property type="entry name" value="LptD_C"/>
</dbReference>
<proteinExistence type="inferred from homology"/>
<organism evidence="3 4">
    <name type="scientific">Desulfobulbus oligotrophicus</name>
    <dbReference type="NCBI Taxonomy" id="1909699"/>
    <lineage>
        <taxon>Bacteria</taxon>
        <taxon>Pseudomonadati</taxon>
        <taxon>Thermodesulfobacteriota</taxon>
        <taxon>Desulfobulbia</taxon>
        <taxon>Desulfobulbales</taxon>
        <taxon>Desulfobulbaceae</taxon>
        <taxon>Desulfobulbus</taxon>
    </lineage>
</organism>
<dbReference type="RefSeq" id="WP_199263572.1">
    <property type="nucleotide sequence ID" value="NZ_CP054140.1"/>
</dbReference>
<evidence type="ECO:0000259" key="2">
    <source>
        <dbReference type="Pfam" id="PF04453"/>
    </source>
</evidence>
<dbReference type="InterPro" id="IPR020889">
    <property type="entry name" value="LipoPS_assembly_LptD"/>
</dbReference>
<evidence type="ECO:0000256" key="1">
    <source>
        <dbReference type="SAM" id="SignalP"/>
    </source>
</evidence>
<dbReference type="GO" id="GO:0009279">
    <property type="term" value="C:cell outer membrane"/>
    <property type="evidence" value="ECO:0007669"/>
    <property type="project" value="InterPro"/>
</dbReference>
<gene>
    <name evidence="3" type="ORF">HP555_02095</name>
</gene>
<dbReference type="Gene3D" id="2.60.450.10">
    <property type="entry name" value="Lipopolysaccharide (LPS) transport protein A like domain"/>
    <property type="match status" value="1"/>
</dbReference>
<feature type="domain" description="LptD C-terminal" evidence="2">
    <location>
        <begin position="297"/>
        <end position="659"/>
    </location>
</feature>
<reference evidence="3 4" key="1">
    <citation type="submission" date="2020-05" db="EMBL/GenBank/DDBJ databases">
        <title>Complete genome of Desulfobulbus oligotrophicus.</title>
        <authorList>
            <person name="Podar M."/>
        </authorList>
    </citation>
    <scope>NUCLEOTIDE SEQUENCE [LARGE SCALE GENOMIC DNA]</scope>
    <source>
        <strain evidence="3 4">Prop6</strain>
    </source>
</reference>
<dbReference type="PANTHER" id="PTHR30189:SF1">
    <property type="entry name" value="LPS-ASSEMBLY PROTEIN LPTD"/>
    <property type="match status" value="1"/>
</dbReference>
<dbReference type="GO" id="GO:0043165">
    <property type="term" value="P:Gram-negative-bacterium-type cell outer membrane assembly"/>
    <property type="evidence" value="ECO:0007669"/>
    <property type="project" value="InterPro"/>
</dbReference>
<evidence type="ECO:0000313" key="3">
    <source>
        <dbReference type="EMBL" id="QQG64739.1"/>
    </source>
</evidence>
<sequence>MHHVKTSTPILAWTLFFLVHLFIPQTAGADTVQARQWELSADKLTRHENPPTIIAEGNVILEKQQPATTIKADRVSYDITNSVLTVTGNVYIDVGTDRLVADSGAIDLDRATGTFHNATVIQEDKEVHFEGRVIEKTGALTYHIADGWVITCKLEPGQTPPWSFAASDVEITDGGYAWLSHATFRILDVPVLYTPVMVLPAKRKRQTGMLFPTFSLSDRDGFSLETPFFLNISPSADLTLYPRYIANRGIMTGAEFRYISDENSKGMLMGNFLNDRLSDPNEVDYYREGHFTHTNANRYWLRGKADQDIGSWTTRLDLDLVSDLDYLREFDIGSTGFSISQEKFSDAFGRGFIDKTNKYRENTVATLRSWDNGTALLGEAMIINDVSEQIYTDNNPSKAWTLPSLTHSGVLPITFLNNPDFLWNANYTNFWRDKGVNAQRIDLAPTLSTGIPISPYLEATVAAGIRNTSYIIDDNGADAWGGKDSENRFLSHFSSELGTTMMRDFAVSLGGGDSLNHTLRPFVGYSHVSIPDRKTLPQFDRIDELEEENALYFGINNFFSIAGEQNGKEFERDYAFLKAKQGYDLRNEKSDKPLTPVIVETGFYPLQNMRIKYTTHIDVYGDGAFLHSIDSSYHDDTGTHYTMDYRYNEREDINSVKGTLWYELPYNLAAGYSLERAIEQSNTLEEVVRLRYTQPCWSVELSSNSTPGDQTFMLTFRLANIGNPLGFDLPGR</sequence>
<accession>A0A7T5VBB4</accession>
<dbReference type="Pfam" id="PF04453">
    <property type="entry name" value="LptD"/>
    <property type="match status" value="1"/>
</dbReference>
<dbReference type="EMBL" id="CP054140">
    <property type="protein sequence ID" value="QQG64739.1"/>
    <property type="molecule type" value="Genomic_DNA"/>
</dbReference>
<dbReference type="HAMAP" id="MF_01411">
    <property type="entry name" value="LPS_assembly_LptD"/>
    <property type="match status" value="1"/>
</dbReference>
<dbReference type="KEGG" id="dog:HP555_02095"/>
<keyword evidence="4" id="KW-1185">Reference proteome</keyword>
<feature type="signal peptide" evidence="1">
    <location>
        <begin position="1"/>
        <end position="29"/>
    </location>
</feature>
<name>A0A7T5VBB4_9BACT</name>
<dbReference type="GO" id="GO:1990351">
    <property type="term" value="C:transporter complex"/>
    <property type="evidence" value="ECO:0007669"/>
    <property type="project" value="TreeGrafter"/>
</dbReference>
<feature type="chain" id="PRO_5039911778" evidence="1">
    <location>
        <begin position="30"/>
        <end position="732"/>
    </location>
</feature>
<protein>
    <submittedName>
        <fullName evidence="3">LPS-assembly protein LptD</fullName>
    </submittedName>
</protein>
<dbReference type="Proteomes" id="UP000596092">
    <property type="component" value="Chromosome"/>
</dbReference>
<dbReference type="PANTHER" id="PTHR30189">
    <property type="entry name" value="LPS-ASSEMBLY PROTEIN"/>
    <property type="match status" value="1"/>
</dbReference>